<keyword evidence="2" id="KW-0812">Transmembrane</keyword>
<keyword evidence="2" id="KW-0472">Membrane</keyword>
<sequence>MALSGRLTVPVLIKIRCGLYACLIFFSFFIFAGVGSMMSKVGCPLNGSHFGSYLTYYAGSCYFALVVSIVFQLIYCVFRLISTLLLNLGILGNQLFIYGPNFQVMYVIFEMIVTLFIFISACTLSAGVNTTCNILYCTNQSWYSAAKAAQAGAWLSTLIYVTADIVGVLFLRRTNALPCGRSASTPEVTFTAASGHHDVVVAGAVGYPNASGAYFYSGYPNPEAYPVEGSPNKTGYPIDRAHSDYSTPGQHFVPISLDDPPPRYDDVVKQETSTGQQ</sequence>
<accession>A0AAV2ILN1</accession>
<evidence type="ECO:0000313" key="4">
    <source>
        <dbReference type="Proteomes" id="UP001497497"/>
    </source>
</evidence>
<evidence type="ECO:0000256" key="2">
    <source>
        <dbReference type="SAM" id="Phobius"/>
    </source>
</evidence>
<feature type="transmembrane region" description="Helical" evidence="2">
    <location>
        <begin position="106"/>
        <end position="128"/>
    </location>
</feature>
<protein>
    <recommendedName>
        <fullName evidence="5">MARVEL domain-containing protein</fullName>
    </recommendedName>
</protein>
<dbReference type="EMBL" id="CAXITT010001008">
    <property type="protein sequence ID" value="CAL1547563.1"/>
    <property type="molecule type" value="Genomic_DNA"/>
</dbReference>
<feature type="transmembrane region" description="Helical" evidence="2">
    <location>
        <begin position="80"/>
        <end position="99"/>
    </location>
</feature>
<comment type="caution">
    <text evidence="3">The sequence shown here is derived from an EMBL/GenBank/DDBJ whole genome shotgun (WGS) entry which is preliminary data.</text>
</comment>
<organism evidence="3 4">
    <name type="scientific">Lymnaea stagnalis</name>
    <name type="common">Great pond snail</name>
    <name type="synonym">Helix stagnalis</name>
    <dbReference type="NCBI Taxonomy" id="6523"/>
    <lineage>
        <taxon>Eukaryota</taxon>
        <taxon>Metazoa</taxon>
        <taxon>Spiralia</taxon>
        <taxon>Lophotrochozoa</taxon>
        <taxon>Mollusca</taxon>
        <taxon>Gastropoda</taxon>
        <taxon>Heterobranchia</taxon>
        <taxon>Euthyneura</taxon>
        <taxon>Panpulmonata</taxon>
        <taxon>Hygrophila</taxon>
        <taxon>Lymnaeoidea</taxon>
        <taxon>Lymnaeidae</taxon>
        <taxon>Lymnaea</taxon>
    </lineage>
</organism>
<evidence type="ECO:0008006" key="5">
    <source>
        <dbReference type="Google" id="ProtNLM"/>
    </source>
</evidence>
<evidence type="ECO:0000256" key="1">
    <source>
        <dbReference type="SAM" id="MobiDB-lite"/>
    </source>
</evidence>
<gene>
    <name evidence="3" type="ORF">GSLYS_00020880001</name>
</gene>
<feature type="region of interest" description="Disordered" evidence="1">
    <location>
        <begin position="227"/>
        <end position="277"/>
    </location>
</feature>
<dbReference type="AlphaFoldDB" id="A0AAV2ILN1"/>
<reference evidence="3 4" key="1">
    <citation type="submission" date="2024-04" db="EMBL/GenBank/DDBJ databases">
        <authorList>
            <consortium name="Genoscope - CEA"/>
            <person name="William W."/>
        </authorList>
    </citation>
    <scope>NUCLEOTIDE SEQUENCE [LARGE SCALE GENOMIC DNA]</scope>
</reference>
<feature type="transmembrane region" description="Helical" evidence="2">
    <location>
        <begin position="12"/>
        <end position="34"/>
    </location>
</feature>
<dbReference type="Proteomes" id="UP001497497">
    <property type="component" value="Unassembled WGS sequence"/>
</dbReference>
<feature type="compositionally biased region" description="Basic and acidic residues" evidence="1">
    <location>
        <begin position="260"/>
        <end position="269"/>
    </location>
</feature>
<feature type="transmembrane region" description="Helical" evidence="2">
    <location>
        <begin position="148"/>
        <end position="171"/>
    </location>
</feature>
<name>A0AAV2ILN1_LYMST</name>
<feature type="transmembrane region" description="Helical" evidence="2">
    <location>
        <begin position="54"/>
        <end position="74"/>
    </location>
</feature>
<evidence type="ECO:0000313" key="3">
    <source>
        <dbReference type="EMBL" id="CAL1547563.1"/>
    </source>
</evidence>
<proteinExistence type="predicted"/>
<keyword evidence="4" id="KW-1185">Reference proteome</keyword>
<keyword evidence="2" id="KW-1133">Transmembrane helix</keyword>